<feature type="signal peptide" evidence="1">
    <location>
        <begin position="1"/>
        <end position="22"/>
    </location>
</feature>
<gene>
    <name evidence="2" type="ORF">CXU22_09175</name>
</gene>
<dbReference type="PROSITE" id="PS51257">
    <property type="entry name" value="PROKAR_LIPOPROTEIN"/>
    <property type="match status" value="1"/>
</dbReference>
<sequence length="143" mass="16337">MMKTIIAYLNGLYIAGITGVLASCSSSVDQLTATAPEYQKLENLYVRLTNTEQSRNEAYYRQLKKEYYAALVPFWAGKTQMPIGGADFTDMLARKHGINLFYMQEGRKIPAYLMFMETIHDPTVRKTKGAQEIYEEQYGAPRK</sequence>
<dbReference type="AlphaFoldDB" id="A0A2N8HDD4"/>
<proteinExistence type="predicted"/>
<dbReference type="Proteomes" id="UP000236000">
    <property type="component" value="Unassembled WGS sequence"/>
</dbReference>
<accession>A0A2N8HDD4</accession>
<name>A0A2N8HDD4_9BACT</name>
<reference evidence="2 3" key="1">
    <citation type="journal article" date="2017" name="BMC Genomics">
        <title>Genome sequencing of 39 Akkermansia muciniphila isolates reveals its population structure, genomic and functional diverisity, and global distribution in mammalian gut microbiotas.</title>
        <authorList>
            <person name="Guo X."/>
            <person name="Li S."/>
            <person name="Zhang J."/>
            <person name="Wu F."/>
            <person name="Li X."/>
            <person name="Wu D."/>
            <person name="Zhang M."/>
            <person name="Ou Z."/>
            <person name="Jie Z."/>
            <person name="Yan Q."/>
            <person name="Li P."/>
            <person name="Yi J."/>
            <person name="Peng Y."/>
        </authorList>
    </citation>
    <scope>NUCLEOTIDE SEQUENCE [LARGE SCALE GENOMIC DNA]</scope>
    <source>
        <strain evidence="2 3">GP24</strain>
    </source>
</reference>
<dbReference type="EMBL" id="PJKA01000012">
    <property type="protein sequence ID" value="PNC17892.1"/>
    <property type="molecule type" value="Genomic_DNA"/>
</dbReference>
<evidence type="ECO:0000313" key="3">
    <source>
        <dbReference type="Proteomes" id="UP000236000"/>
    </source>
</evidence>
<evidence type="ECO:0000313" key="2">
    <source>
        <dbReference type="EMBL" id="PNC17892.1"/>
    </source>
</evidence>
<dbReference type="RefSeq" id="WP_102714734.1">
    <property type="nucleotide sequence ID" value="NZ_PJKA01000012.1"/>
</dbReference>
<protein>
    <submittedName>
        <fullName evidence="2">Uncharacterized protein</fullName>
    </submittedName>
</protein>
<organism evidence="2 3">
    <name type="scientific">Akkermansia muciniphila</name>
    <dbReference type="NCBI Taxonomy" id="239935"/>
    <lineage>
        <taxon>Bacteria</taxon>
        <taxon>Pseudomonadati</taxon>
        <taxon>Verrucomicrobiota</taxon>
        <taxon>Verrucomicrobiia</taxon>
        <taxon>Verrucomicrobiales</taxon>
        <taxon>Akkermansiaceae</taxon>
        <taxon>Akkermansia</taxon>
    </lineage>
</organism>
<comment type="caution">
    <text evidence="2">The sequence shown here is derived from an EMBL/GenBank/DDBJ whole genome shotgun (WGS) entry which is preliminary data.</text>
</comment>
<evidence type="ECO:0000256" key="1">
    <source>
        <dbReference type="SAM" id="SignalP"/>
    </source>
</evidence>
<feature type="chain" id="PRO_5014679620" evidence="1">
    <location>
        <begin position="23"/>
        <end position="143"/>
    </location>
</feature>
<keyword evidence="1" id="KW-0732">Signal</keyword>